<feature type="transmembrane region" description="Helical" evidence="6">
    <location>
        <begin position="31"/>
        <end position="51"/>
    </location>
</feature>
<feature type="transmembrane region" description="Helical" evidence="6">
    <location>
        <begin position="149"/>
        <end position="170"/>
    </location>
</feature>
<dbReference type="PANTHER" id="PTHR42038:SF4">
    <property type="entry name" value="INTEGRAL MEMBRANE PROTEIN"/>
    <property type="match status" value="1"/>
</dbReference>
<feature type="transmembrane region" description="Helical" evidence="6">
    <location>
        <begin position="182"/>
        <end position="202"/>
    </location>
</feature>
<comment type="similarity">
    <text evidence="2">Belongs to the paxB family.</text>
</comment>
<dbReference type="Pfam" id="PF25129">
    <property type="entry name" value="Pyr4-TMTC"/>
    <property type="match status" value="1"/>
</dbReference>
<comment type="subcellular location">
    <subcellularLocation>
        <location evidence="1">Membrane</location>
        <topology evidence="1">Multi-pass membrane protein</topology>
    </subcellularLocation>
</comment>
<dbReference type="GO" id="GO:0016829">
    <property type="term" value="F:lyase activity"/>
    <property type="evidence" value="ECO:0007669"/>
    <property type="project" value="InterPro"/>
</dbReference>
<comment type="caution">
    <text evidence="7">The sequence shown here is derived from an EMBL/GenBank/DDBJ whole genome shotgun (WGS) entry which is preliminary data.</text>
</comment>
<evidence type="ECO:0000313" key="8">
    <source>
        <dbReference type="Proteomes" id="UP001337655"/>
    </source>
</evidence>
<evidence type="ECO:0000313" key="7">
    <source>
        <dbReference type="EMBL" id="KAK5164258.1"/>
    </source>
</evidence>
<name>A0AAV9P0B9_9PEZI</name>
<evidence type="ECO:0000256" key="4">
    <source>
        <dbReference type="ARBA" id="ARBA00022989"/>
    </source>
</evidence>
<evidence type="ECO:0000256" key="2">
    <source>
        <dbReference type="ARBA" id="ARBA00006757"/>
    </source>
</evidence>
<dbReference type="AlphaFoldDB" id="A0AAV9P0B9"/>
<proteinExistence type="inferred from homology"/>
<sequence length="252" mass="28659">MPFELASSLAGHHLIPQPADAALNPPEVYFYVQDGLMIACGVLYALCYFFYATRTYKDKHLAGPVEYMSTTLSYELYYALATTSTNLELACFILWFLFDLAFVSVALLSAYPPGRRLGVIARTAVLTIAFYFALQTLDSWFPSDRSQQTAFFIGVALQLPISVGSVILLLRDKDVRGQSLEIWVTRCLGCWTAYGLFWWRWWNMSQNWGYVSDLWAESAIAVTLAAEAVWPGVYMWAWKKGQVEDRKMGKRE</sequence>
<evidence type="ECO:0000256" key="5">
    <source>
        <dbReference type="ARBA" id="ARBA00023136"/>
    </source>
</evidence>
<dbReference type="GO" id="GO:0016020">
    <property type="term" value="C:membrane"/>
    <property type="evidence" value="ECO:0007669"/>
    <property type="project" value="UniProtKB-SubCell"/>
</dbReference>
<reference evidence="7 8" key="1">
    <citation type="submission" date="2023-08" db="EMBL/GenBank/DDBJ databases">
        <title>Black Yeasts Isolated from many extreme environments.</title>
        <authorList>
            <person name="Coleine C."/>
            <person name="Stajich J.E."/>
            <person name="Selbmann L."/>
        </authorList>
    </citation>
    <scope>NUCLEOTIDE SEQUENCE [LARGE SCALE GENOMIC DNA]</scope>
    <source>
        <strain evidence="7 8">CCFEE 5935</strain>
    </source>
</reference>
<dbReference type="RefSeq" id="XP_064654551.1">
    <property type="nucleotide sequence ID" value="XM_064807178.1"/>
</dbReference>
<protein>
    <submittedName>
        <fullName evidence="7">Uncharacterized protein</fullName>
    </submittedName>
</protein>
<dbReference type="GeneID" id="89931282"/>
<keyword evidence="3 6" id="KW-0812">Transmembrane</keyword>
<dbReference type="EMBL" id="JAVRRT010000020">
    <property type="protein sequence ID" value="KAK5164258.1"/>
    <property type="molecule type" value="Genomic_DNA"/>
</dbReference>
<keyword evidence="5 6" id="KW-0472">Membrane</keyword>
<keyword evidence="8" id="KW-1185">Reference proteome</keyword>
<feature type="transmembrane region" description="Helical" evidence="6">
    <location>
        <begin position="214"/>
        <end position="238"/>
    </location>
</feature>
<keyword evidence="4 6" id="KW-1133">Transmembrane helix</keyword>
<gene>
    <name evidence="7" type="ORF">LTR77_009952</name>
</gene>
<organism evidence="7 8">
    <name type="scientific">Saxophila tyrrhenica</name>
    <dbReference type="NCBI Taxonomy" id="1690608"/>
    <lineage>
        <taxon>Eukaryota</taxon>
        <taxon>Fungi</taxon>
        <taxon>Dikarya</taxon>
        <taxon>Ascomycota</taxon>
        <taxon>Pezizomycotina</taxon>
        <taxon>Dothideomycetes</taxon>
        <taxon>Dothideomycetidae</taxon>
        <taxon>Mycosphaerellales</taxon>
        <taxon>Extremaceae</taxon>
        <taxon>Saxophila</taxon>
    </lineage>
</organism>
<feature type="transmembrane region" description="Helical" evidence="6">
    <location>
        <begin position="92"/>
        <end position="112"/>
    </location>
</feature>
<evidence type="ECO:0000256" key="6">
    <source>
        <dbReference type="SAM" id="Phobius"/>
    </source>
</evidence>
<dbReference type="InterPro" id="IPR039020">
    <property type="entry name" value="PaxB-like"/>
</dbReference>
<dbReference type="PANTHER" id="PTHR42038">
    <property type="match status" value="1"/>
</dbReference>
<dbReference type="Proteomes" id="UP001337655">
    <property type="component" value="Unassembled WGS sequence"/>
</dbReference>
<evidence type="ECO:0000256" key="1">
    <source>
        <dbReference type="ARBA" id="ARBA00004141"/>
    </source>
</evidence>
<accession>A0AAV9P0B9</accession>
<evidence type="ECO:0000256" key="3">
    <source>
        <dbReference type="ARBA" id="ARBA00022692"/>
    </source>
</evidence>